<evidence type="ECO:0000313" key="1">
    <source>
        <dbReference type="EMBL" id="KAK3603370.1"/>
    </source>
</evidence>
<keyword evidence="2" id="KW-1185">Reference proteome</keyword>
<reference evidence="1" key="1">
    <citation type="journal article" date="2021" name="Genome Biol. Evol.">
        <title>A High-Quality Reference Genome for a Parasitic Bivalve with Doubly Uniparental Inheritance (Bivalvia: Unionida).</title>
        <authorList>
            <person name="Smith C.H."/>
        </authorList>
    </citation>
    <scope>NUCLEOTIDE SEQUENCE</scope>
    <source>
        <strain evidence="1">CHS0354</strain>
    </source>
</reference>
<gene>
    <name evidence="1" type="ORF">CHS0354_025982</name>
</gene>
<sequence>MAGKAEINVGHAAKECPHFLPGATFAGATPASKVAQGTGKENENLNAKEMKEILHVVDLFY</sequence>
<reference evidence="1" key="2">
    <citation type="journal article" date="2021" name="Genome Biol. Evol.">
        <title>Developing a high-quality reference genome for a parasitic bivalve with doubly uniparental inheritance (Bivalvia: Unionida).</title>
        <authorList>
            <person name="Smith C.H."/>
        </authorList>
    </citation>
    <scope>NUCLEOTIDE SEQUENCE</scope>
    <source>
        <strain evidence="1">CHS0354</strain>
        <tissue evidence="1">Mantle</tissue>
    </source>
</reference>
<reference evidence="1" key="3">
    <citation type="submission" date="2023-05" db="EMBL/GenBank/DDBJ databases">
        <authorList>
            <person name="Smith C.H."/>
        </authorList>
    </citation>
    <scope>NUCLEOTIDE SEQUENCE</scope>
    <source>
        <strain evidence="1">CHS0354</strain>
        <tissue evidence="1">Mantle</tissue>
    </source>
</reference>
<dbReference type="EMBL" id="JAEAOA010001549">
    <property type="protein sequence ID" value="KAK3603370.1"/>
    <property type="molecule type" value="Genomic_DNA"/>
</dbReference>
<dbReference type="AlphaFoldDB" id="A0AAE0T511"/>
<accession>A0AAE0T511</accession>
<dbReference type="Proteomes" id="UP001195483">
    <property type="component" value="Unassembled WGS sequence"/>
</dbReference>
<organism evidence="1 2">
    <name type="scientific">Potamilus streckersoni</name>
    <dbReference type="NCBI Taxonomy" id="2493646"/>
    <lineage>
        <taxon>Eukaryota</taxon>
        <taxon>Metazoa</taxon>
        <taxon>Spiralia</taxon>
        <taxon>Lophotrochozoa</taxon>
        <taxon>Mollusca</taxon>
        <taxon>Bivalvia</taxon>
        <taxon>Autobranchia</taxon>
        <taxon>Heteroconchia</taxon>
        <taxon>Palaeoheterodonta</taxon>
        <taxon>Unionida</taxon>
        <taxon>Unionoidea</taxon>
        <taxon>Unionidae</taxon>
        <taxon>Ambleminae</taxon>
        <taxon>Lampsilini</taxon>
        <taxon>Potamilus</taxon>
    </lineage>
</organism>
<evidence type="ECO:0000313" key="2">
    <source>
        <dbReference type="Proteomes" id="UP001195483"/>
    </source>
</evidence>
<comment type="caution">
    <text evidence="1">The sequence shown here is derived from an EMBL/GenBank/DDBJ whole genome shotgun (WGS) entry which is preliminary data.</text>
</comment>
<proteinExistence type="predicted"/>
<name>A0AAE0T511_9BIVA</name>
<protein>
    <submittedName>
        <fullName evidence="1">Uncharacterized protein</fullName>
    </submittedName>
</protein>